<evidence type="ECO:0000313" key="6">
    <source>
        <dbReference type="EMBL" id="ESS73944.1"/>
    </source>
</evidence>
<dbReference type="AlphaFoldDB" id="V5C1F8"/>
<keyword evidence="7" id="KW-1185">Reference proteome</keyword>
<keyword evidence="1" id="KW-0805">Transcription regulation</keyword>
<reference evidence="6 7" key="1">
    <citation type="journal article" date="2013" name="Genome Announc.">
        <title>Draft Genome Sequence of the Methanotrophic Gammaproteobacterium Methyloglobulus morosus DSM 22980 Strain KoM1.</title>
        <authorList>
            <person name="Poehlein A."/>
            <person name="Deutzmann J.S."/>
            <person name="Daniel R."/>
            <person name="Simeonova D.D."/>
        </authorList>
    </citation>
    <scope>NUCLEOTIDE SEQUENCE [LARGE SCALE GENOMIC DNA]</scope>
    <source>
        <strain evidence="6 7">KoM1</strain>
    </source>
</reference>
<comment type="caution">
    <text evidence="6">The sequence shown here is derived from an EMBL/GenBank/DDBJ whole genome shotgun (WGS) entry which is preliminary data.</text>
</comment>
<evidence type="ECO:0000256" key="4">
    <source>
        <dbReference type="PROSITE-ProRule" id="PRU00335"/>
    </source>
</evidence>
<dbReference type="SUPFAM" id="SSF46689">
    <property type="entry name" value="Homeodomain-like"/>
    <property type="match status" value="1"/>
</dbReference>
<dbReference type="PANTHER" id="PTHR47506:SF6">
    <property type="entry name" value="HTH-TYPE TRANSCRIPTIONAL REPRESSOR NEMR"/>
    <property type="match status" value="1"/>
</dbReference>
<evidence type="ECO:0000256" key="1">
    <source>
        <dbReference type="ARBA" id="ARBA00023015"/>
    </source>
</evidence>
<accession>V5C1F8</accession>
<name>V5C1F8_9GAMM</name>
<dbReference type="PATRIC" id="fig|1116472.3.peg.259"/>
<dbReference type="PROSITE" id="PS50977">
    <property type="entry name" value="HTH_TETR_2"/>
    <property type="match status" value="1"/>
</dbReference>
<dbReference type="STRING" id="1116472.MGMO_8c00810"/>
<protein>
    <submittedName>
        <fullName evidence="6">HTH-type transcriptional repressor DhaR</fullName>
    </submittedName>
</protein>
<proteinExistence type="predicted"/>
<evidence type="ECO:0000259" key="5">
    <source>
        <dbReference type="PROSITE" id="PS50977"/>
    </source>
</evidence>
<sequence>MLIIWFTLTNQDNRSYYKSVMMPKKQINKENLLAQGVQLLMQQGYHGTGLKEILDAVQIPKGSFYNYFASKESYAAEVIQYYIEPFIIQLDSHLQHPECDGLTALKNYFNELIVELEKANFKGGCLLGNLMGEIGDTSEICQKSLQLAIQRYQGLLAAGLKKAQKEGTIRTDKSADEMADLLVNMWQGALLRMKIEQTAEPLKQCCHDLLDDYFKV</sequence>
<keyword evidence="2 4" id="KW-0238">DNA-binding</keyword>
<dbReference type="PANTHER" id="PTHR47506">
    <property type="entry name" value="TRANSCRIPTIONAL REGULATORY PROTEIN"/>
    <property type="match status" value="1"/>
</dbReference>
<dbReference type="InterPro" id="IPR001647">
    <property type="entry name" value="HTH_TetR"/>
</dbReference>
<dbReference type="InterPro" id="IPR036271">
    <property type="entry name" value="Tet_transcr_reg_TetR-rel_C_sf"/>
</dbReference>
<dbReference type="Pfam" id="PF00440">
    <property type="entry name" value="TetR_N"/>
    <property type="match status" value="1"/>
</dbReference>
<dbReference type="InterPro" id="IPR011075">
    <property type="entry name" value="TetR_C"/>
</dbReference>
<dbReference type="SUPFAM" id="SSF48498">
    <property type="entry name" value="Tetracyclin repressor-like, C-terminal domain"/>
    <property type="match status" value="1"/>
</dbReference>
<dbReference type="eggNOG" id="COG1309">
    <property type="taxonomic scope" value="Bacteria"/>
</dbReference>
<feature type="domain" description="HTH tetR-type" evidence="5">
    <location>
        <begin position="26"/>
        <end position="86"/>
    </location>
</feature>
<dbReference type="InterPro" id="IPR009057">
    <property type="entry name" value="Homeodomain-like_sf"/>
</dbReference>
<dbReference type="Pfam" id="PF16925">
    <property type="entry name" value="TetR_C_13"/>
    <property type="match status" value="1"/>
</dbReference>
<evidence type="ECO:0000313" key="7">
    <source>
        <dbReference type="Proteomes" id="UP000017842"/>
    </source>
</evidence>
<feature type="DNA-binding region" description="H-T-H motif" evidence="4">
    <location>
        <begin position="49"/>
        <end position="68"/>
    </location>
</feature>
<dbReference type="Gene3D" id="1.10.357.10">
    <property type="entry name" value="Tetracycline Repressor, domain 2"/>
    <property type="match status" value="1"/>
</dbReference>
<dbReference type="GO" id="GO:0003677">
    <property type="term" value="F:DNA binding"/>
    <property type="evidence" value="ECO:0007669"/>
    <property type="project" value="UniProtKB-UniRule"/>
</dbReference>
<dbReference type="Proteomes" id="UP000017842">
    <property type="component" value="Unassembled WGS sequence"/>
</dbReference>
<evidence type="ECO:0000256" key="2">
    <source>
        <dbReference type="ARBA" id="ARBA00023125"/>
    </source>
</evidence>
<evidence type="ECO:0000256" key="3">
    <source>
        <dbReference type="ARBA" id="ARBA00023163"/>
    </source>
</evidence>
<gene>
    <name evidence="6" type="primary">dhaR</name>
    <name evidence="6" type="ORF">MGMO_8c00810</name>
</gene>
<keyword evidence="3" id="KW-0804">Transcription</keyword>
<organism evidence="6 7">
    <name type="scientific">Methyloglobulus morosus KoM1</name>
    <dbReference type="NCBI Taxonomy" id="1116472"/>
    <lineage>
        <taxon>Bacteria</taxon>
        <taxon>Pseudomonadati</taxon>
        <taxon>Pseudomonadota</taxon>
        <taxon>Gammaproteobacteria</taxon>
        <taxon>Methylococcales</taxon>
        <taxon>Methylococcaceae</taxon>
        <taxon>Methyloglobulus</taxon>
    </lineage>
</organism>
<dbReference type="EMBL" id="AYLO01000008">
    <property type="protein sequence ID" value="ESS73944.1"/>
    <property type="molecule type" value="Genomic_DNA"/>
</dbReference>